<reference evidence="1" key="1">
    <citation type="submission" date="2021-01" db="EMBL/GenBank/DDBJ databases">
        <title>Chromosome-level genome assembly of a human fungal pathogen reveals clustering of transcriptionally co-regulated genes.</title>
        <authorList>
            <person name="Voorhies M."/>
            <person name="Cohen S."/>
            <person name="Shea T.P."/>
            <person name="Petrus S."/>
            <person name="Munoz J.F."/>
            <person name="Poplawski S."/>
            <person name="Goldman W.E."/>
            <person name="Michael T."/>
            <person name="Cuomo C.A."/>
            <person name="Sil A."/>
            <person name="Beyhan S."/>
        </authorList>
    </citation>
    <scope>NUCLEOTIDE SEQUENCE</scope>
    <source>
        <strain evidence="1">WU24</strain>
    </source>
</reference>
<proteinExistence type="predicted"/>
<accession>A0A8A1ME82</accession>
<evidence type="ECO:0000313" key="2">
    <source>
        <dbReference type="Proteomes" id="UP000663671"/>
    </source>
</evidence>
<gene>
    <name evidence="1" type="ORF">I7I51_02554</name>
</gene>
<sequence length="119" mass="13203">MEASQLLICGMDKHIFEKPGSLSSGTETPESAVSIPFPSPEMSFPRTIRFPFLDFSMLSSKYLHLISEMARMVFELSTIYILHGSNQLPPRLSAPPITSQLQAHQHSYSDPSMAMGISD</sequence>
<dbReference type="EMBL" id="CP069112">
    <property type="protein sequence ID" value="QSS62812.1"/>
    <property type="molecule type" value="Genomic_DNA"/>
</dbReference>
<name>A0A8A1ME82_AJECA</name>
<protein>
    <submittedName>
        <fullName evidence="1">Uncharacterized protein</fullName>
    </submittedName>
</protein>
<dbReference type="VEuPathDB" id="FungiDB:I7I51_02554"/>
<dbReference type="AlphaFoldDB" id="A0A8A1ME82"/>
<dbReference type="Proteomes" id="UP000663671">
    <property type="component" value="Chromosome 7"/>
</dbReference>
<evidence type="ECO:0000313" key="1">
    <source>
        <dbReference type="EMBL" id="QSS62812.1"/>
    </source>
</evidence>
<organism evidence="1 2">
    <name type="scientific">Ajellomyces capsulatus</name>
    <name type="common">Darling's disease fungus</name>
    <name type="synonym">Histoplasma capsulatum</name>
    <dbReference type="NCBI Taxonomy" id="5037"/>
    <lineage>
        <taxon>Eukaryota</taxon>
        <taxon>Fungi</taxon>
        <taxon>Dikarya</taxon>
        <taxon>Ascomycota</taxon>
        <taxon>Pezizomycotina</taxon>
        <taxon>Eurotiomycetes</taxon>
        <taxon>Eurotiomycetidae</taxon>
        <taxon>Onygenales</taxon>
        <taxon>Ajellomycetaceae</taxon>
        <taxon>Histoplasma</taxon>
    </lineage>
</organism>